<dbReference type="InterPro" id="IPR006140">
    <property type="entry name" value="D-isomer_DH_NAD-bd"/>
</dbReference>
<dbReference type="PROSITE" id="PS00670">
    <property type="entry name" value="D_2_HYDROXYACID_DH_2"/>
    <property type="match status" value="1"/>
</dbReference>
<evidence type="ECO:0000259" key="4">
    <source>
        <dbReference type="Pfam" id="PF02826"/>
    </source>
</evidence>
<dbReference type="Proteomes" id="UP001549119">
    <property type="component" value="Unassembled WGS sequence"/>
</dbReference>
<proteinExistence type="inferred from homology"/>
<evidence type="ECO:0000256" key="1">
    <source>
        <dbReference type="ARBA" id="ARBA00023002"/>
    </source>
</evidence>
<reference evidence="5 6" key="1">
    <citation type="submission" date="2024-06" db="EMBL/GenBank/DDBJ databases">
        <title>Genomics of switchgrass bacterial isolates.</title>
        <authorList>
            <person name="Shade A."/>
        </authorList>
    </citation>
    <scope>NUCLEOTIDE SEQUENCE [LARGE SCALE GENOMIC DNA]</scope>
    <source>
        <strain evidence="5 6">PvP084</strain>
    </source>
</reference>
<keyword evidence="6" id="KW-1185">Reference proteome</keyword>
<dbReference type="SUPFAM" id="SSF52283">
    <property type="entry name" value="Formate/glycerate dehydrogenase catalytic domain-like"/>
    <property type="match status" value="1"/>
</dbReference>
<dbReference type="PROSITE" id="PS00671">
    <property type="entry name" value="D_2_HYDROXYACID_DH_3"/>
    <property type="match status" value="1"/>
</dbReference>
<dbReference type="GO" id="GO:0102155">
    <property type="term" value="F:S-sulfolactate dehydrogenase activity"/>
    <property type="evidence" value="ECO:0007669"/>
    <property type="project" value="UniProtKB-EC"/>
</dbReference>
<feature type="domain" description="D-isomer specific 2-hydroxyacid dehydrogenase catalytic" evidence="3">
    <location>
        <begin position="22"/>
        <end position="315"/>
    </location>
</feature>
<dbReference type="InterPro" id="IPR029753">
    <property type="entry name" value="D-isomer_DH_CS"/>
</dbReference>
<evidence type="ECO:0000256" key="2">
    <source>
        <dbReference type="RuleBase" id="RU003719"/>
    </source>
</evidence>
<dbReference type="Pfam" id="PF00389">
    <property type="entry name" value="2-Hacid_dh"/>
    <property type="match status" value="1"/>
</dbReference>
<dbReference type="PANTHER" id="PTHR42938:SF9">
    <property type="entry name" value="FORMATE DEHYDROGENASE 1"/>
    <property type="match status" value="1"/>
</dbReference>
<dbReference type="PANTHER" id="PTHR42938">
    <property type="entry name" value="FORMATE DEHYDROGENASE 1"/>
    <property type="match status" value="1"/>
</dbReference>
<dbReference type="SUPFAM" id="SSF51735">
    <property type="entry name" value="NAD(P)-binding Rossmann-fold domains"/>
    <property type="match status" value="1"/>
</dbReference>
<protein>
    <submittedName>
        <fullName evidence="5">(S)-sulfolactate dehydrogenase</fullName>
        <ecNumber evidence="5">1.1.1.310</ecNumber>
    </submittedName>
</protein>
<evidence type="ECO:0000313" key="6">
    <source>
        <dbReference type="Proteomes" id="UP001549119"/>
    </source>
</evidence>
<dbReference type="Pfam" id="PF02826">
    <property type="entry name" value="2-Hacid_dh_C"/>
    <property type="match status" value="1"/>
</dbReference>
<organism evidence="5 6">
    <name type="scientific">Methylobacterium radiotolerans</name>
    <dbReference type="NCBI Taxonomy" id="31998"/>
    <lineage>
        <taxon>Bacteria</taxon>
        <taxon>Pseudomonadati</taxon>
        <taxon>Pseudomonadota</taxon>
        <taxon>Alphaproteobacteria</taxon>
        <taxon>Hyphomicrobiales</taxon>
        <taxon>Methylobacteriaceae</taxon>
        <taxon>Methylobacterium</taxon>
    </lineage>
</organism>
<evidence type="ECO:0000259" key="3">
    <source>
        <dbReference type="Pfam" id="PF00389"/>
    </source>
</evidence>
<dbReference type="EMBL" id="JBEPNW010000002">
    <property type="protein sequence ID" value="MET3865946.1"/>
    <property type="molecule type" value="Genomic_DNA"/>
</dbReference>
<accession>A0ABV2NHG2</accession>
<dbReference type="EC" id="1.1.1.310" evidence="5"/>
<dbReference type="RefSeq" id="WP_209650840.1">
    <property type="nucleotide sequence ID" value="NZ_JBEPNV010000001.1"/>
</dbReference>
<evidence type="ECO:0000313" key="5">
    <source>
        <dbReference type="EMBL" id="MET3865946.1"/>
    </source>
</evidence>
<keyword evidence="1 2" id="KW-0560">Oxidoreductase</keyword>
<comment type="similarity">
    <text evidence="2">Belongs to the D-isomer specific 2-hydroxyacid dehydrogenase family.</text>
</comment>
<gene>
    <name evidence="5" type="ORF">ABIC20_003255</name>
</gene>
<dbReference type="InterPro" id="IPR006139">
    <property type="entry name" value="D-isomer_2_OHA_DH_cat_dom"/>
</dbReference>
<sequence length="317" mass="32295">MPKVVISEFMDEAAIAAELAGLDVVYDPGLVDRPEDLAAAAARADALIVRNRTQVRGALLDAARDLTVVGRLGVGLDNIDLPACRARGIAIYPATGANDGAVAEYVIASALLLLRGAYGASAAVAAGAWPRNALMGREIAGKRLGLVGFGAIARETARRAAALGMAVAAHDPFVAADDPAWTQTWTPASGPVERTALDALIAGSDVLSLHVPLTDATRGLIDAAALARMPTGAILINAARGGIVDEAAVAAALRSGHLGGAALDVFEREPLDAAAGAVFAGVPNLILTPHIAGVTRESNVRVSAVTAAAVRRHLTER</sequence>
<name>A0ABV2NHG2_9HYPH</name>
<dbReference type="InterPro" id="IPR036291">
    <property type="entry name" value="NAD(P)-bd_dom_sf"/>
</dbReference>
<dbReference type="Gene3D" id="3.40.50.720">
    <property type="entry name" value="NAD(P)-binding Rossmann-like Domain"/>
    <property type="match status" value="2"/>
</dbReference>
<comment type="caution">
    <text evidence="5">The sequence shown here is derived from an EMBL/GenBank/DDBJ whole genome shotgun (WGS) entry which is preliminary data.</text>
</comment>
<feature type="domain" description="D-isomer specific 2-hydroxyacid dehydrogenase NAD-binding" evidence="4">
    <location>
        <begin position="108"/>
        <end position="292"/>
    </location>
</feature>